<name>A0A1R4EU76_9MICC</name>
<evidence type="ECO:0000256" key="4">
    <source>
        <dbReference type="ARBA" id="ARBA00023163"/>
    </source>
</evidence>
<dbReference type="PANTHER" id="PTHR30346">
    <property type="entry name" value="TRANSCRIPTIONAL DUAL REGULATOR HCAR-RELATED"/>
    <property type="match status" value="1"/>
</dbReference>
<evidence type="ECO:0000256" key="3">
    <source>
        <dbReference type="ARBA" id="ARBA00023125"/>
    </source>
</evidence>
<evidence type="ECO:0000313" key="8">
    <source>
        <dbReference type="Proteomes" id="UP000195913"/>
    </source>
</evidence>
<keyword evidence="2" id="KW-0805">Transcription regulation</keyword>
<gene>
    <name evidence="7" type="ORF">FM101_00830</name>
</gene>
<keyword evidence="4" id="KW-0804">Transcription</keyword>
<dbReference type="GO" id="GO:0003700">
    <property type="term" value="F:DNA-binding transcription factor activity"/>
    <property type="evidence" value="ECO:0007669"/>
    <property type="project" value="TreeGrafter"/>
</dbReference>
<feature type="compositionally biased region" description="Basic residues" evidence="5">
    <location>
        <begin position="207"/>
        <end position="219"/>
    </location>
</feature>
<feature type="region of interest" description="Disordered" evidence="5">
    <location>
        <begin position="155"/>
        <end position="219"/>
    </location>
</feature>
<feature type="domain" description="LysR substrate-binding" evidence="6">
    <location>
        <begin position="6"/>
        <end position="74"/>
    </location>
</feature>
<dbReference type="AlphaFoldDB" id="A0A1R4EU76"/>
<comment type="similarity">
    <text evidence="1">Belongs to the LysR transcriptional regulatory family.</text>
</comment>
<evidence type="ECO:0000259" key="6">
    <source>
        <dbReference type="Pfam" id="PF03466"/>
    </source>
</evidence>
<dbReference type="SUPFAM" id="SSF53850">
    <property type="entry name" value="Periplasmic binding protein-like II"/>
    <property type="match status" value="1"/>
</dbReference>
<dbReference type="GO" id="GO:0032993">
    <property type="term" value="C:protein-DNA complex"/>
    <property type="evidence" value="ECO:0007669"/>
    <property type="project" value="TreeGrafter"/>
</dbReference>
<dbReference type="InterPro" id="IPR005119">
    <property type="entry name" value="LysR_subst-bd"/>
</dbReference>
<evidence type="ECO:0000256" key="5">
    <source>
        <dbReference type="SAM" id="MobiDB-lite"/>
    </source>
</evidence>
<dbReference type="GO" id="GO:0003677">
    <property type="term" value="F:DNA binding"/>
    <property type="evidence" value="ECO:0007669"/>
    <property type="project" value="UniProtKB-KW"/>
</dbReference>
<keyword evidence="3" id="KW-0238">DNA-binding</keyword>
<sequence>MDDAGDDPRELLASGVADLVFMRFPDGKNPADERTHVIPLYEELPVVCAPREHALELYDDEVPLDELVDETWLDMADYPPQVGGAAMALEVVGAGTGLLIVPQSVGRLYRRKDVVQKIVTGTPSTRIGIAWLKPLGDEPEDPRVEEFIGIVRGRRANSSRQPSVQERERSAAEQAQRRRQRGGQSAAGASRSGGGKKGGSSGGKPGGGKRRGGPARGRR</sequence>
<dbReference type="CDD" id="cd05466">
    <property type="entry name" value="PBP2_LTTR_substrate"/>
    <property type="match status" value="1"/>
</dbReference>
<dbReference type="Gene3D" id="3.40.190.10">
    <property type="entry name" value="Periplasmic binding protein-like II"/>
    <property type="match status" value="2"/>
</dbReference>
<dbReference type="Pfam" id="PF03466">
    <property type="entry name" value="LysR_substrate"/>
    <property type="match status" value="1"/>
</dbReference>
<evidence type="ECO:0000256" key="1">
    <source>
        <dbReference type="ARBA" id="ARBA00009437"/>
    </source>
</evidence>
<keyword evidence="8" id="KW-1185">Reference proteome</keyword>
<feature type="compositionally biased region" description="Gly residues" evidence="5">
    <location>
        <begin position="191"/>
        <end position="206"/>
    </location>
</feature>
<accession>A0A1R4EU76</accession>
<dbReference type="EMBL" id="FUHW01000004">
    <property type="protein sequence ID" value="SJM47208.1"/>
    <property type="molecule type" value="Genomic_DNA"/>
</dbReference>
<evidence type="ECO:0000256" key="2">
    <source>
        <dbReference type="ARBA" id="ARBA00023015"/>
    </source>
</evidence>
<organism evidence="7 8">
    <name type="scientific">Arthrobacter rhombi</name>
    <dbReference type="NCBI Taxonomy" id="71253"/>
    <lineage>
        <taxon>Bacteria</taxon>
        <taxon>Bacillati</taxon>
        <taxon>Actinomycetota</taxon>
        <taxon>Actinomycetes</taxon>
        <taxon>Micrococcales</taxon>
        <taxon>Micrococcaceae</taxon>
        <taxon>Arthrobacter</taxon>
    </lineage>
</organism>
<evidence type="ECO:0000313" key="7">
    <source>
        <dbReference type="EMBL" id="SJM47208.1"/>
    </source>
</evidence>
<proteinExistence type="inferred from homology"/>
<reference evidence="7 8" key="1">
    <citation type="submission" date="2017-02" db="EMBL/GenBank/DDBJ databases">
        <authorList>
            <person name="Peterson S.W."/>
        </authorList>
    </citation>
    <scope>NUCLEOTIDE SEQUENCE [LARGE SCALE GENOMIC DNA]</scope>
    <source>
        <strain evidence="7 8">B Ar 00.02</strain>
    </source>
</reference>
<dbReference type="PANTHER" id="PTHR30346:SF0">
    <property type="entry name" value="HCA OPERON TRANSCRIPTIONAL ACTIVATOR HCAR"/>
    <property type="match status" value="1"/>
</dbReference>
<protein>
    <submittedName>
        <fullName evidence="7">Putative transcriptional regulator</fullName>
    </submittedName>
</protein>
<dbReference type="Proteomes" id="UP000195913">
    <property type="component" value="Unassembled WGS sequence"/>
</dbReference>